<sequence length="423" mass="47598">MSDQDPQHLPPQLPGNPTPQYDTVDLIDILGVLYRYKFLIIGLTGFAAVAVVIFAIISIVLPPDRSPLPNVYEPEAIILIDDGQSGSGGLQAALAARGLSGFPGLPSVGGGSYGELAVLLLRSNTLLDRLVDEFNIVERYDIDRFQKDDARKALRDRSTVTHRPETRTLHIRYEDIDPVFATDMVNRMVELLDQRFSTIGGNREARKRDLLQDKLIEIERDIAVLESEVKDFQRQYGTINPESYAREQVTMLAELRSRLIGTEIEARTYGEFATIHDPVAARLRAEAEQLRATIHEMEHRFFGGPREGGSNQAQIAGAREDIPELSIRFARLERELRVQARIYETLTEQYEVARLSAEDESLAFQILEMADVPERKSGPSRAVLCMVVTTATFFGSIFLVFLLNMVRNLKADPETMKRLRGRV</sequence>
<dbReference type="AlphaFoldDB" id="A0A1N6XJP8"/>
<dbReference type="STRING" id="159291.SAMN05920897_1263"/>
<keyword evidence="1" id="KW-0175">Coiled coil</keyword>
<dbReference type="GO" id="GO:0004713">
    <property type="term" value="F:protein tyrosine kinase activity"/>
    <property type="evidence" value="ECO:0007669"/>
    <property type="project" value="TreeGrafter"/>
</dbReference>
<keyword evidence="2" id="KW-1133">Transmembrane helix</keyword>
<dbReference type="GO" id="GO:0005886">
    <property type="term" value="C:plasma membrane"/>
    <property type="evidence" value="ECO:0007669"/>
    <property type="project" value="TreeGrafter"/>
</dbReference>
<gene>
    <name evidence="3" type="ORF">SAMN05920897_1263</name>
</gene>
<evidence type="ECO:0000313" key="3">
    <source>
        <dbReference type="EMBL" id="SIR02564.1"/>
    </source>
</evidence>
<dbReference type="EMBL" id="FTMS01000026">
    <property type="protein sequence ID" value="SIR02564.1"/>
    <property type="molecule type" value="Genomic_DNA"/>
</dbReference>
<evidence type="ECO:0000313" key="4">
    <source>
        <dbReference type="Proteomes" id="UP000186400"/>
    </source>
</evidence>
<feature type="coiled-coil region" evidence="1">
    <location>
        <begin position="208"/>
        <end position="235"/>
    </location>
</feature>
<feature type="transmembrane region" description="Helical" evidence="2">
    <location>
        <begin position="38"/>
        <end position="61"/>
    </location>
</feature>
<dbReference type="PANTHER" id="PTHR32309:SF13">
    <property type="entry name" value="FERRIC ENTEROBACTIN TRANSPORT PROTEIN FEPE"/>
    <property type="match status" value="1"/>
</dbReference>
<keyword evidence="2" id="KW-0472">Membrane</keyword>
<name>A0A1N6XJP8_9SPIO</name>
<dbReference type="RefSeq" id="WP_076489889.1">
    <property type="nucleotide sequence ID" value="NZ_FTMS01000026.1"/>
</dbReference>
<organism evidence="3 4">
    <name type="scientific">Alkalispirochaeta americana</name>
    <dbReference type="NCBI Taxonomy" id="159291"/>
    <lineage>
        <taxon>Bacteria</taxon>
        <taxon>Pseudomonadati</taxon>
        <taxon>Spirochaetota</taxon>
        <taxon>Spirochaetia</taxon>
        <taxon>Spirochaetales</taxon>
        <taxon>Spirochaetaceae</taxon>
        <taxon>Alkalispirochaeta</taxon>
    </lineage>
</organism>
<feature type="transmembrane region" description="Helical" evidence="2">
    <location>
        <begin position="383"/>
        <end position="406"/>
    </location>
</feature>
<evidence type="ECO:0000256" key="1">
    <source>
        <dbReference type="SAM" id="Coils"/>
    </source>
</evidence>
<dbReference type="InterPro" id="IPR050445">
    <property type="entry name" value="Bact_polysacc_biosynth/exp"/>
</dbReference>
<dbReference type="OrthoDB" id="360372at2"/>
<reference evidence="3 4" key="1">
    <citation type="submission" date="2017-01" db="EMBL/GenBank/DDBJ databases">
        <authorList>
            <person name="Mah S.A."/>
            <person name="Swanson W.J."/>
            <person name="Moy G.W."/>
            <person name="Vacquier V.D."/>
        </authorList>
    </citation>
    <scope>NUCLEOTIDE SEQUENCE [LARGE SCALE GENOMIC DNA]</scope>
    <source>
        <strain evidence="3 4">ASpG1</strain>
    </source>
</reference>
<proteinExistence type="predicted"/>
<evidence type="ECO:0000256" key="2">
    <source>
        <dbReference type="SAM" id="Phobius"/>
    </source>
</evidence>
<dbReference type="Proteomes" id="UP000186400">
    <property type="component" value="Unassembled WGS sequence"/>
</dbReference>
<dbReference type="PANTHER" id="PTHR32309">
    <property type="entry name" value="TYROSINE-PROTEIN KINASE"/>
    <property type="match status" value="1"/>
</dbReference>
<accession>A0A1N6XJP8</accession>
<keyword evidence="2" id="KW-0812">Transmembrane</keyword>
<keyword evidence="4" id="KW-1185">Reference proteome</keyword>
<feature type="coiled-coil region" evidence="1">
    <location>
        <begin position="280"/>
        <end position="349"/>
    </location>
</feature>
<protein>
    <submittedName>
        <fullName evidence="3">Uncharacterized protein involved in exopolysaccharide biosynthesis</fullName>
    </submittedName>
</protein>